<organism evidence="2">
    <name type="scientific">freshwater metagenome</name>
    <dbReference type="NCBI Taxonomy" id="449393"/>
    <lineage>
        <taxon>unclassified sequences</taxon>
        <taxon>metagenomes</taxon>
        <taxon>ecological metagenomes</taxon>
    </lineage>
</organism>
<evidence type="ECO:0000313" key="2">
    <source>
        <dbReference type="EMBL" id="CAB4785596.1"/>
    </source>
</evidence>
<gene>
    <name evidence="2" type="ORF">UFOPK2975_00190</name>
</gene>
<sequence length="261" mass="30147">MHRQKQMAHRAHRVGWRINRNLNGVFHVSLDKVGNLPIERCRKQHCLVHSSDMTHDPLDLGHKPLICHAVCFIDCHNLNRAQVTFRRLHEVNQAQRCRNNDLDTLLDLDDLLLPVGTAVHSQHSHTAMLANRPQHFRHLQREFARRHDHQTVRLAWRGRRINARHHRHTKRQSLARTRASPAHHVFASHGNGYRLGLNSKWCRESGGGEASIDALRHTNIGKSCWRFYFGGRHLSSHATNHPSHSAGLGRLLLRSPDEQSR</sequence>
<dbReference type="EMBL" id="CAFAAG010000006">
    <property type="protein sequence ID" value="CAB4785596.1"/>
    <property type="molecule type" value="Genomic_DNA"/>
</dbReference>
<proteinExistence type="predicted"/>
<feature type="region of interest" description="Disordered" evidence="1">
    <location>
        <begin position="238"/>
        <end position="261"/>
    </location>
</feature>
<protein>
    <submittedName>
        <fullName evidence="2">Unannotated protein</fullName>
    </submittedName>
</protein>
<evidence type="ECO:0000256" key="1">
    <source>
        <dbReference type="SAM" id="MobiDB-lite"/>
    </source>
</evidence>
<accession>A0A6J6WQB2</accession>
<name>A0A6J6WQB2_9ZZZZ</name>
<reference evidence="2" key="1">
    <citation type="submission" date="2020-05" db="EMBL/GenBank/DDBJ databases">
        <authorList>
            <person name="Chiriac C."/>
            <person name="Salcher M."/>
            <person name="Ghai R."/>
            <person name="Kavagutti S V."/>
        </authorList>
    </citation>
    <scope>NUCLEOTIDE SEQUENCE</scope>
</reference>
<dbReference type="AlphaFoldDB" id="A0A6J6WQB2"/>
<dbReference type="AntiFam" id="ANF00149">
    <property type="entry name" value="Shadow ORF (opposite cshA)"/>
</dbReference>